<organism evidence="2 3">
    <name type="scientific">Hibiscus sabdariffa</name>
    <name type="common">roselle</name>
    <dbReference type="NCBI Taxonomy" id="183260"/>
    <lineage>
        <taxon>Eukaryota</taxon>
        <taxon>Viridiplantae</taxon>
        <taxon>Streptophyta</taxon>
        <taxon>Embryophyta</taxon>
        <taxon>Tracheophyta</taxon>
        <taxon>Spermatophyta</taxon>
        <taxon>Magnoliopsida</taxon>
        <taxon>eudicotyledons</taxon>
        <taxon>Gunneridae</taxon>
        <taxon>Pentapetalae</taxon>
        <taxon>rosids</taxon>
        <taxon>malvids</taxon>
        <taxon>Malvales</taxon>
        <taxon>Malvaceae</taxon>
        <taxon>Malvoideae</taxon>
        <taxon>Hibiscus</taxon>
    </lineage>
</organism>
<feature type="region of interest" description="Disordered" evidence="1">
    <location>
        <begin position="150"/>
        <end position="170"/>
    </location>
</feature>
<proteinExistence type="predicted"/>
<name>A0ABR2T554_9ROSI</name>
<feature type="region of interest" description="Disordered" evidence="1">
    <location>
        <begin position="1"/>
        <end position="43"/>
    </location>
</feature>
<sequence length="370" mass="40533">MEFQEENNSSLNPRKHRRVDDEPPDTGDPHGPSSPVLPADPRLPSYKEKLIGHSRLPAEDDENFDDDEIEILEGDVSKTVVDGIISIAFSERVRNLAIKSYDQTVVVKLLGHRIGYNTLRSKLYDLWKPAQAFRLMDIENDYFLQTSMESTDLPEPTQPVHPKPSESEPFGPWMVVERKQRRGPRKHMDAELPPSKPAVVASRFSPVSEVVTSDFAAQAGVFGTSQDPHASPKGKATISNAGKPSKTKSATVVRKPLSVQGPSRLRFHSTASSSLSRPASARKALDRVNHSAVTMSENADPNYLVPSILRGQPICDVVSPDRRDSGGTSMHPLPAGEITTPSEQSKGVNPSDRATMLVDLRVEPNIGTVA</sequence>
<feature type="compositionally biased region" description="Polar residues" evidence="1">
    <location>
        <begin position="237"/>
        <end position="250"/>
    </location>
</feature>
<feature type="region of interest" description="Disordered" evidence="1">
    <location>
        <begin position="222"/>
        <end position="251"/>
    </location>
</feature>
<protein>
    <submittedName>
        <fullName evidence="2">Uncharacterized protein</fullName>
    </submittedName>
</protein>
<dbReference type="Proteomes" id="UP001396334">
    <property type="component" value="Unassembled WGS sequence"/>
</dbReference>
<accession>A0ABR2T554</accession>
<reference evidence="2 3" key="1">
    <citation type="journal article" date="2024" name="G3 (Bethesda)">
        <title>Genome assembly of Hibiscus sabdariffa L. provides insights into metabolisms of medicinal natural products.</title>
        <authorList>
            <person name="Kim T."/>
        </authorList>
    </citation>
    <scope>NUCLEOTIDE SEQUENCE [LARGE SCALE GENOMIC DNA]</scope>
    <source>
        <strain evidence="2">TK-2024</strain>
        <tissue evidence="2">Old leaves</tissue>
    </source>
</reference>
<evidence type="ECO:0000313" key="3">
    <source>
        <dbReference type="Proteomes" id="UP001396334"/>
    </source>
</evidence>
<feature type="compositionally biased region" description="Polar residues" evidence="1">
    <location>
        <begin position="1"/>
        <end position="12"/>
    </location>
</feature>
<keyword evidence="3" id="KW-1185">Reference proteome</keyword>
<evidence type="ECO:0000313" key="2">
    <source>
        <dbReference type="EMBL" id="KAK9032450.1"/>
    </source>
</evidence>
<feature type="region of interest" description="Disordered" evidence="1">
    <location>
        <begin position="318"/>
        <end position="355"/>
    </location>
</feature>
<evidence type="ECO:0000256" key="1">
    <source>
        <dbReference type="SAM" id="MobiDB-lite"/>
    </source>
</evidence>
<feature type="compositionally biased region" description="Polar residues" evidence="1">
    <location>
        <begin position="339"/>
        <end position="348"/>
    </location>
</feature>
<comment type="caution">
    <text evidence="2">The sequence shown here is derived from an EMBL/GenBank/DDBJ whole genome shotgun (WGS) entry which is preliminary data.</text>
</comment>
<dbReference type="EMBL" id="JBBPBN010000009">
    <property type="protein sequence ID" value="KAK9032450.1"/>
    <property type="molecule type" value="Genomic_DNA"/>
</dbReference>
<gene>
    <name evidence="2" type="ORF">V6N11_056714</name>
</gene>